<sequence length="358" mass="37913">MPHAGPAGRARVRVNAVYGPGQHAPASLLVPHGRGHGQRWNVDVECLAPRIRKDRGLRPRRARRVSSSRRVRQLAVGAGASATAALFTGRAYPGRSSQHPGWSSRPRRVRGVAASLSVSACTAPAVPVRAAGKRRLSRPLLTIARCPPALSWNSGVPPRAPWWVSAGAARHCMAGSRYPSMVTTSRRRRSAGRRGWTGPSGECGPDPPDGRTREDRAFGGIRPAGPVGPTTSRRAPPGDASAGAVFCGRRVNDVYCPAASSPRTTAGFVRPPVGCRRRRDCRRGSVRLLRATSSATPALMRNCVRDGHGGRALGSLPGAACGYDTQDASLRGAHAATHRPRPSRRSPHPDHTTLAAVA</sequence>
<proteinExistence type="predicted"/>
<feature type="region of interest" description="Disordered" evidence="1">
    <location>
        <begin position="180"/>
        <end position="239"/>
    </location>
</feature>
<keyword evidence="2" id="KW-0614">Plasmid</keyword>
<feature type="compositionally biased region" description="Basic and acidic residues" evidence="1">
    <location>
        <begin position="208"/>
        <end position="217"/>
    </location>
</feature>
<dbReference type="KEGG" id="pdx:Psed_6705"/>
<dbReference type="EMBL" id="CP002594">
    <property type="protein sequence ID" value="AEA28790.1"/>
    <property type="molecule type" value="Genomic_DNA"/>
</dbReference>
<dbReference type="Proteomes" id="UP000007809">
    <property type="component" value="Plasmid pPSED01"/>
</dbReference>
<feature type="compositionally biased region" description="Basic residues" evidence="1">
    <location>
        <begin position="336"/>
        <end position="346"/>
    </location>
</feature>
<gene>
    <name evidence="2" type="ordered locus">Psed_6705</name>
</gene>
<protein>
    <submittedName>
        <fullName evidence="2">Uncharacterized protein</fullName>
    </submittedName>
</protein>
<keyword evidence="3" id="KW-1185">Reference proteome</keyword>
<name>F2L6R8_PSEUX</name>
<evidence type="ECO:0000256" key="1">
    <source>
        <dbReference type="SAM" id="MobiDB-lite"/>
    </source>
</evidence>
<feature type="region of interest" description="Disordered" evidence="1">
    <location>
        <begin position="332"/>
        <end position="358"/>
    </location>
</feature>
<evidence type="ECO:0000313" key="3">
    <source>
        <dbReference type="Proteomes" id="UP000007809"/>
    </source>
</evidence>
<reference evidence="2 3" key="1">
    <citation type="journal article" date="2011" name="J. Bacteriol.">
        <title>Genome sequence of the 1,4-dioxane-degrading Pseudonocardia dioxanivorans strain CB1190.</title>
        <authorList>
            <person name="Sales C.M."/>
            <person name="Mahendra S."/>
            <person name="Grostern A."/>
            <person name="Parales R.E."/>
            <person name="Goodwin L.A."/>
            <person name="Woyke T."/>
            <person name="Nolan M."/>
            <person name="Lapidus A."/>
            <person name="Chertkov O."/>
            <person name="Ovchinnikova G."/>
            <person name="Sczyrba A."/>
            <person name="Alvarez-Cohen L."/>
        </authorList>
    </citation>
    <scope>NUCLEOTIDE SEQUENCE [LARGE SCALE GENOMIC DNA]</scope>
    <source>
        <strain evidence="3">ATCC 55486 / DSM 44775 / JCM 13855 / CB1190</strain>
    </source>
</reference>
<dbReference type="HOGENOM" id="CLU_773549_0_0_11"/>
<organism evidence="2 3">
    <name type="scientific">Pseudonocardia dioxanivorans (strain ATCC 55486 / DSM 44775 / JCM 13855 / CB1190)</name>
    <dbReference type="NCBI Taxonomy" id="675635"/>
    <lineage>
        <taxon>Bacteria</taxon>
        <taxon>Bacillati</taxon>
        <taxon>Actinomycetota</taxon>
        <taxon>Actinomycetes</taxon>
        <taxon>Pseudonocardiales</taxon>
        <taxon>Pseudonocardiaceae</taxon>
        <taxon>Pseudonocardia</taxon>
    </lineage>
</organism>
<evidence type="ECO:0000313" key="2">
    <source>
        <dbReference type="EMBL" id="AEA28790.1"/>
    </source>
</evidence>
<accession>F2L6R8</accession>
<dbReference type="AlphaFoldDB" id="F2L6R8"/>
<geneLocation type="plasmid" evidence="2 3">
    <name>pPSED01</name>
</geneLocation>